<organism evidence="8 9">
    <name type="scientific">Teichococcus vastitatis</name>
    <dbReference type="NCBI Taxonomy" id="2307076"/>
    <lineage>
        <taxon>Bacteria</taxon>
        <taxon>Pseudomonadati</taxon>
        <taxon>Pseudomonadota</taxon>
        <taxon>Alphaproteobacteria</taxon>
        <taxon>Acetobacterales</taxon>
        <taxon>Roseomonadaceae</taxon>
        <taxon>Roseomonas</taxon>
    </lineage>
</organism>
<dbReference type="EC" id="3.1.3.71" evidence="3"/>
<keyword evidence="9" id="KW-1185">Reference proteome</keyword>
<reference evidence="8 9" key="1">
    <citation type="submission" date="2022-03" db="EMBL/GenBank/DDBJ databases">
        <title>Complete genome analysis of Roseomonas KG 17.1 : a prolific producer of plant growth promoters.</title>
        <authorList>
            <person name="Saadouli I."/>
            <person name="Najjari A."/>
            <person name="Mosbah A."/>
            <person name="Ouzari H.I."/>
        </authorList>
    </citation>
    <scope>NUCLEOTIDE SEQUENCE [LARGE SCALE GENOMIC DNA]</scope>
    <source>
        <strain evidence="8 9">KG17-1</strain>
    </source>
</reference>
<dbReference type="InterPro" id="IPR036702">
    <property type="entry name" value="ComB-like_sf"/>
</dbReference>
<evidence type="ECO:0000256" key="7">
    <source>
        <dbReference type="ARBA" id="ARBA00033711"/>
    </source>
</evidence>
<evidence type="ECO:0000256" key="6">
    <source>
        <dbReference type="ARBA" id="ARBA00022842"/>
    </source>
</evidence>
<dbReference type="Gene3D" id="3.90.1560.10">
    <property type="entry name" value="ComB-like"/>
    <property type="match status" value="1"/>
</dbReference>
<comment type="catalytic activity">
    <reaction evidence="7">
        <text>(2R)-O-phospho-3-sulfolactate + H2O = (2R)-3-sulfolactate + phosphate</text>
        <dbReference type="Rhea" id="RHEA:23416"/>
        <dbReference type="ChEBI" id="CHEBI:15377"/>
        <dbReference type="ChEBI" id="CHEBI:15597"/>
        <dbReference type="ChEBI" id="CHEBI:43474"/>
        <dbReference type="ChEBI" id="CHEBI:58738"/>
        <dbReference type="EC" id="3.1.3.71"/>
    </reaction>
</comment>
<sequence length="235" mass="24275">MESVLTEWGMAGVETLREQAAVLVIVDVLSFSTAVDIAVSQGATVFPFSYGDRRAAEVAAERVGAVLARPRKAAGGQISLSPASLRAVMAGTRLMLPSPNGSRLSLACGDTPVLTGCLRNAAAVAQAARQIARGGAIGVVPAGERWPDESLRPAIEDLLGAGAIVHHLGLPCSPEAQVARDAFRSAADDLMRLIRASVSGRELIDRGFSNDVDVALEIEASGCAPFLSEGAYPAA</sequence>
<proteinExistence type="inferred from homology"/>
<dbReference type="Pfam" id="PF04029">
    <property type="entry name" value="2-ph_phosp"/>
    <property type="match status" value="1"/>
</dbReference>
<keyword evidence="5" id="KW-0378">Hydrolase</keyword>
<evidence type="ECO:0000256" key="3">
    <source>
        <dbReference type="ARBA" id="ARBA00012953"/>
    </source>
</evidence>
<dbReference type="Proteomes" id="UP001201985">
    <property type="component" value="Unassembled WGS sequence"/>
</dbReference>
<evidence type="ECO:0000256" key="2">
    <source>
        <dbReference type="ARBA" id="ARBA00009997"/>
    </source>
</evidence>
<dbReference type="PANTHER" id="PTHR37311">
    <property type="entry name" value="2-PHOSPHOSULFOLACTATE PHOSPHATASE-RELATED"/>
    <property type="match status" value="1"/>
</dbReference>
<dbReference type="InterPro" id="IPR005238">
    <property type="entry name" value="ComB-like"/>
</dbReference>
<gene>
    <name evidence="8" type="ORF">MON41_20720</name>
</gene>
<dbReference type="PANTHER" id="PTHR37311:SF1">
    <property type="entry name" value="2-PHOSPHOSULFOLACTATE PHOSPHATASE-RELATED"/>
    <property type="match status" value="1"/>
</dbReference>
<dbReference type="RefSeq" id="WP_241793754.1">
    <property type="nucleotide sequence ID" value="NZ_JALBUU010000080.1"/>
</dbReference>
<keyword evidence="6" id="KW-0460">Magnesium</keyword>
<comment type="caution">
    <text evidence="8">The sequence shown here is derived from an EMBL/GenBank/DDBJ whole genome shotgun (WGS) entry which is preliminary data.</text>
</comment>
<protein>
    <recommendedName>
        <fullName evidence="4">Probable 2-phosphosulfolactate phosphatase</fullName>
        <ecNumber evidence="3">3.1.3.71</ecNumber>
    </recommendedName>
</protein>
<comment type="cofactor">
    <cofactor evidence="1">
        <name>Mg(2+)</name>
        <dbReference type="ChEBI" id="CHEBI:18420"/>
    </cofactor>
</comment>
<dbReference type="SUPFAM" id="SSF142823">
    <property type="entry name" value="ComB-like"/>
    <property type="match status" value="1"/>
</dbReference>
<evidence type="ECO:0000256" key="5">
    <source>
        <dbReference type="ARBA" id="ARBA00022801"/>
    </source>
</evidence>
<evidence type="ECO:0000256" key="4">
    <source>
        <dbReference type="ARBA" id="ARBA00021948"/>
    </source>
</evidence>
<evidence type="ECO:0000313" key="9">
    <source>
        <dbReference type="Proteomes" id="UP001201985"/>
    </source>
</evidence>
<name>A0ABS9W9W9_9PROT</name>
<evidence type="ECO:0000256" key="1">
    <source>
        <dbReference type="ARBA" id="ARBA00001946"/>
    </source>
</evidence>
<dbReference type="EMBL" id="JALBUU010000080">
    <property type="protein sequence ID" value="MCI0756094.1"/>
    <property type="molecule type" value="Genomic_DNA"/>
</dbReference>
<accession>A0ABS9W9W9</accession>
<comment type="similarity">
    <text evidence="2">Belongs to the ComB family.</text>
</comment>
<evidence type="ECO:0000313" key="8">
    <source>
        <dbReference type="EMBL" id="MCI0756094.1"/>
    </source>
</evidence>